<dbReference type="InterPro" id="IPR003661">
    <property type="entry name" value="HisK_dim/P_dom"/>
</dbReference>
<feature type="domain" description="Histidine kinase" evidence="6">
    <location>
        <begin position="192"/>
        <end position="442"/>
    </location>
</feature>
<dbReference type="PANTHER" id="PTHR43065">
    <property type="entry name" value="SENSOR HISTIDINE KINASE"/>
    <property type="match status" value="1"/>
</dbReference>
<dbReference type="RefSeq" id="WP_310321555.1">
    <property type="nucleotide sequence ID" value="NZ_JAVDWU010000012.1"/>
</dbReference>
<evidence type="ECO:0000256" key="2">
    <source>
        <dbReference type="ARBA" id="ARBA00012438"/>
    </source>
</evidence>
<dbReference type="InterPro" id="IPR036097">
    <property type="entry name" value="HisK_dim/P_sf"/>
</dbReference>
<dbReference type="PROSITE" id="PS50113">
    <property type="entry name" value="PAC"/>
    <property type="match status" value="1"/>
</dbReference>
<dbReference type="CDD" id="cd00082">
    <property type="entry name" value="HisKA"/>
    <property type="match status" value="1"/>
</dbReference>
<dbReference type="Gene3D" id="1.10.287.130">
    <property type="match status" value="1"/>
</dbReference>
<dbReference type="InterPro" id="IPR036890">
    <property type="entry name" value="HATPase_C_sf"/>
</dbReference>
<accession>A0ABU1WTJ9</accession>
<dbReference type="CDD" id="cd00130">
    <property type="entry name" value="PAS"/>
    <property type="match status" value="1"/>
</dbReference>
<evidence type="ECO:0000259" key="7">
    <source>
        <dbReference type="PROSITE" id="PS50112"/>
    </source>
</evidence>
<name>A0ABU1WTJ9_9BURK</name>
<protein>
    <recommendedName>
        <fullName evidence="2">histidine kinase</fullName>
        <ecNumber evidence="2">2.7.13.3</ecNumber>
    </recommendedName>
</protein>
<dbReference type="PROSITE" id="PS50112">
    <property type="entry name" value="PAS"/>
    <property type="match status" value="1"/>
</dbReference>
<keyword evidence="4" id="KW-0175">Coiled coil</keyword>
<dbReference type="PRINTS" id="PR00344">
    <property type="entry name" value="BCTRLSENSOR"/>
</dbReference>
<evidence type="ECO:0000259" key="8">
    <source>
        <dbReference type="PROSITE" id="PS50113"/>
    </source>
</evidence>
<dbReference type="InterPro" id="IPR013656">
    <property type="entry name" value="PAS_4"/>
</dbReference>
<evidence type="ECO:0000256" key="5">
    <source>
        <dbReference type="SAM" id="MobiDB-lite"/>
    </source>
</evidence>
<evidence type="ECO:0000313" key="10">
    <source>
        <dbReference type="Proteomes" id="UP001265700"/>
    </source>
</evidence>
<dbReference type="EMBL" id="JAVDWU010000012">
    <property type="protein sequence ID" value="MDR7152633.1"/>
    <property type="molecule type" value="Genomic_DNA"/>
</dbReference>
<dbReference type="InterPro" id="IPR035965">
    <property type="entry name" value="PAS-like_dom_sf"/>
</dbReference>
<dbReference type="InterPro" id="IPR004358">
    <property type="entry name" value="Sig_transdc_His_kin-like_C"/>
</dbReference>
<dbReference type="PANTHER" id="PTHR43065:SF50">
    <property type="entry name" value="HISTIDINE KINASE"/>
    <property type="match status" value="1"/>
</dbReference>
<dbReference type="PROSITE" id="PS50109">
    <property type="entry name" value="HIS_KIN"/>
    <property type="match status" value="1"/>
</dbReference>
<organism evidence="9 10">
    <name type="scientific">Hydrogenophaga palleronii</name>
    <dbReference type="NCBI Taxonomy" id="65655"/>
    <lineage>
        <taxon>Bacteria</taxon>
        <taxon>Pseudomonadati</taxon>
        <taxon>Pseudomonadota</taxon>
        <taxon>Betaproteobacteria</taxon>
        <taxon>Burkholderiales</taxon>
        <taxon>Comamonadaceae</taxon>
        <taxon>Hydrogenophaga</taxon>
    </lineage>
</organism>
<dbReference type="SUPFAM" id="SSF55785">
    <property type="entry name" value="PYP-like sensor domain (PAS domain)"/>
    <property type="match status" value="1"/>
</dbReference>
<dbReference type="InterPro" id="IPR000700">
    <property type="entry name" value="PAS-assoc_C"/>
</dbReference>
<dbReference type="SMART" id="SM00387">
    <property type="entry name" value="HATPase_c"/>
    <property type="match status" value="1"/>
</dbReference>
<dbReference type="NCBIfam" id="TIGR00229">
    <property type="entry name" value="sensory_box"/>
    <property type="match status" value="1"/>
</dbReference>
<dbReference type="Gene3D" id="3.30.450.20">
    <property type="entry name" value="PAS domain"/>
    <property type="match status" value="1"/>
</dbReference>
<dbReference type="Pfam" id="PF08448">
    <property type="entry name" value="PAS_4"/>
    <property type="match status" value="1"/>
</dbReference>
<dbReference type="SUPFAM" id="SSF55874">
    <property type="entry name" value="ATPase domain of HSP90 chaperone/DNA topoisomerase II/histidine kinase"/>
    <property type="match status" value="1"/>
</dbReference>
<evidence type="ECO:0000259" key="6">
    <source>
        <dbReference type="PROSITE" id="PS50109"/>
    </source>
</evidence>
<feature type="domain" description="PAS" evidence="7">
    <location>
        <begin position="30"/>
        <end position="71"/>
    </location>
</feature>
<dbReference type="SUPFAM" id="SSF47384">
    <property type="entry name" value="Homodimeric domain of signal transducing histidine kinase"/>
    <property type="match status" value="1"/>
</dbReference>
<feature type="compositionally biased region" description="Basic and acidic residues" evidence="5">
    <location>
        <begin position="7"/>
        <end position="28"/>
    </location>
</feature>
<comment type="caution">
    <text evidence="9">The sequence shown here is derived from an EMBL/GenBank/DDBJ whole genome shotgun (WGS) entry which is preliminary data.</text>
</comment>
<sequence length="450" mass="49535">MSTPSNRETREEAVRADDSAERDDAPPDTQERVFQALIDIMPDRIYAKDAQSRFILANKAVARLMGKAHPEELIGKDDFHFYSKEIASAYFEVEQAMLRTGEPLIAFEELVPNLETGETGWLQTTKVPLWDAEGRVTGLVGLARDITERKRFEAELRLRNAELAEVNQKLSRAQQQLMQSEKLAAIGQLAAGVAHEINNPLGFIFSNFNTLDAYMTSFHELIAAFLDAQHLIGDPLVVARLDSLRKKVDLDDMLGDSRALMAETREGLTRVKKIVQDLKDFSRVDDASDWGVADLHRCFDSTLNILANEIKYRADVVKQYGDIPPVACIESQMNQVIMNLLINAADAIGTERGTITVRTGIEGDANDVQGVWFEVSDTGCGIAQETLTRIFDPFYTTKPVGKGTGLGLSLSYGIVQAHDGRIDVATELGTGTTFRVTLPVAPMGTSGSPG</sequence>
<dbReference type="Proteomes" id="UP001265700">
    <property type="component" value="Unassembled WGS sequence"/>
</dbReference>
<dbReference type="InterPro" id="IPR003594">
    <property type="entry name" value="HATPase_dom"/>
</dbReference>
<dbReference type="EC" id="2.7.13.3" evidence="2"/>
<proteinExistence type="predicted"/>
<evidence type="ECO:0000256" key="1">
    <source>
        <dbReference type="ARBA" id="ARBA00000085"/>
    </source>
</evidence>
<evidence type="ECO:0000256" key="3">
    <source>
        <dbReference type="ARBA" id="ARBA00022553"/>
    </source>
</evidence>
<reference evidence="9 10" key="1">
    <citation type="submission" date="2023-07" db="EMBL/GenBank/DDBJ databases">
        <title>Sorghum-associated microbial communities from plants grown in Nebraska, USA.</title>
        <authorList>
            <person name="Schachtman D."/>
        </authorList>
    </citation>
    <scope>NUCLEOTIDE SEQUENCE [LARGE SCALE GENOMIC DNA]</scope>
    <source>
        <strain evidence="9 10">4249</strain>
    </source>
</reference>
<feature type="coiled-coil region" evidence="4">
    <location>
        <begin position="149"/>
        <end position="183"/>
    </location>
</feature>
<feature type="domain" description="PAC" evidence="8">
    <location>
        <begin position="105"/>
        <end position="158"/>
    </location>
</feature>
<comment type="catalytic activity">
    <reaction evidence="1">
        <text>ATP + protein L-histidine = ADP + protein N-phospho-L-histidine.</text>
        <dbReference type="EC" id="2.7.13.3"/>
    </reaction>
</comment>
<dbReference type="Gene3D" id="3.30.565.10">
    <property type="entry name" value="Histidine kinase-like ATPase, C-terminal domain"/>
    <property type="match status" value="1"/>
</dbReference>
<evidence type="ECO:0000313" key="9">
    <source>
        <dbReference type="EMBL" id="MDR7152633.1"/>
    </source>
</evidence>
<keyword evidence="3" id="KW-0597">Phosphoprotein</keyword>
<keyword evidence="10" id="KW-1185">Reference proteome</keyword>
<evidence type="ECO:0000256" key="4">
    <source>
        <dbReference type="SAM" id="Coils"/>
    </source>
</evidence>
<dbReference type="InterPro" id="IPR005467">
    <property type="entry name" value="His_kinase_dom"/>
</dbReference>
<dbReference type="InterPro" id="IPR000014">
    <property type="entry name" value="PAS"/>
</dbReference>
<gene>
    <name evidence="9" type="ORF">J2W49_004611</name>
</gene>
<dbReference type="SMART" id="SM00388">
    <property type="entry name" value="HisKA"/>
    <property type="match status" value="1"/>
</dbReference>
<dbReference type="Pfam" id="PF02518">
    <property type="entry name" value="HATPase_c"/>
    <property type="match status" value="1"/>
</dbReference>
<feature type="region of interest" description="Disordered" evidence="5">
    <location>
        <begin position="1"/>
        <end position="28"/>
    </location>
</feature>